<comment type="caution">
    <text evidence="2">The sequence shown here is derived from an EMBL/GenBank/DDBJ whole genome shotgun (WGS) entry which is preliminary data.</text>
</comment>
<evidence type="ECO:0000259" key="1">
    <source>
        <dbReference type="Pfam" id="PF13338"/>
    </source>
</evidence>
<accession>A0ABW7F5X1</accession>
<evidence type="ECO:0000313" key="2">
    <source>
        <dbReference type="EMBL" id="MFG6431885.1"/>
    </source>
</evidence>
<gene>
    <name evidence="2" type="ORF">ACG00Y_18330</name>
</gene>
<reference evidence="2 3" key="1">
    <citation type="submission" date="2024-08" db="EMBL/GenBank/DDBJ databases">
        <authorList>
            <person name="Lu H."/>
        </authorList>
    </citation>
    <scope>NUCLEOTIDE SEQUENCE [LARGE SCALE GENOMIC DNA]</scope>
    <source>
        <strain evidence="2 3">LYH14W</strain>
    </source>
</reference>
<name>A0ABW7F5X1_9BURK</name>
<dbReference type="InterPro" id="IPR025159">
    <property type="entry name" value="AbiEi_N"/>
</dbReference>
<keyword evidence="3" id="KW-1185">Reference proteome</keyword>
<dbReference type="Pfam" id="PF13338">
    <property type="entry name" value="AbiEi_4"/>
    <property type="match status" value="1"/>
</dbReference>
<protein>
    <submittedName>
        <fullName evidence="2">Type IV toxin-antitoxin system AbiEi family antitoxin domain-containing protein</fullName>
    </submittedName>
</protein>
<dbReference type="Proteomes" id="UP001606210">
    <property type="component" value="Unassembled WGS sequence"/>
</dbReference>
<feature type="domain" description="AbiEi antitoxin N-terminal" evidence="1">
    <location>
        <begin position="10"/>
        <end position="53"/>
    </location>
</feature>
<dbReference type="RefSeq" id="WP_394481306.1">
    <property type="nucleotide sequence ID" value="NZ_JBIGHV010000006.1"/>
</dbReference>
<dbReference type="EMBL" id="JBIGHV010000006">
    <property type="protein sequence ID" value="MFG6431885.1"/>
    <property type="molecule type" value="Genomic_DNA"/>
</dbReference>
<evidence type="ECO:0000313" key="3">
    <source>
        <dbReference type="Proteomes" id="UP001606210"/>
    </source>
</evidence>
<proteinExistence type="predicted"/>
<sequence>MPAQTRATKLLRLAAKQPALSARELNEAGFPARTLSRMTASGHLRRVGRGLYAGTDTPPSAHQSVIEVSKLAPRAVLCLLSALEIHGIGVQAPFEVWIALPAGTHAPKGSTAALRVTRLSGAAFTEGIETHVLDGAPVRVYSLAKTITDCFKLRGKVGLDVALEALREAWTERKVTMDELWRFAQINRMTNVMRPYLEALAA</sequence>
<organism evidence="2 3">
    <name type="scientific">Pelomonas parva</name>
    <dbReference type="NCBI Taxonomy" id="3299032"/>
    <lineage>
        <taxon>Bacteria</taxon>
        <taxon>Pseudomonadati</taxon>
        <taxon>Pseudomonadota</taxon>
        <taxon>Betaproteobacteria</taxon>
        <taxon>Burkholderiales</taxon>
        <taxon>Sphaerotilaceae</taxon>
        <taxon>Roseateles</taxon>
    </lineage>
</organism>